<evidence type="ECO:0000313" key="1">
    <source>
        <dbReference type="EMBL" id="GBO25263.1"/>
    </source>
</evidence>
<gene>
    <name evidence="1" type="ORF">AVEN_193804_1</name>
</gene>
<sequence>MGKSINNSLRSHSDFRSRVNQGCCLGFPFTPQISLGCTDIDQRMIVHETSPSATTAVSLVTGSLSTTALKNIRLSFCYLDLNRLLTSFRTNLLYVFLSTGVTGKFLGGSSGRTGTVGTLFLASLSFGSHYGLRYHGNKCCFLISPCC</sequence>
<reference evidence="1 2" key="1">
    <citation type="journal article" date="2019" name="Sci. Rep.">
        <title>Orb-weaving spider Araneus ventricosus genome elucidates the spidroin gene catalogue.</title>
        <authorList>
            <person name="Kono N."/>
            <person name="Nakamura H."/>
            <person name="Ohtoshi R."/>
            <person name="Moran D.A.P."/>
            <person name="Shinohara A."/>
            <person name="Yoshida Y."/>
            <person name="Fujiwara M."/>
            <person name="Mori M."/>
            <person name="Tomita M."/>
            <person name="Arakawa K."/>
        </authorList>
    </citation>
    <scope>NUCLEOTIDE SEQUENCE [LARGE SCALE GENOMIC DNA]</scope>
</reference>
<keyword evidence="2" id="KW-1185">Reference proteome</keyword>
<protein>
    <submittedName>
        <fullName evidence="1">Uncharacterized protein</fullName>
    </submittedName>
</protein>
<accession>A0A4Y2VIX8</accession>
<dbReference type="EMBL" id="BGPR01048237">
    <property type="protein sequence ID" value="GBO25263.1"/>
    <property type="molecule type" value="Genomic_DNA"/>
</dbReference>
<dbReference type="AlphaFoldDB" id="A0A4Y2VIX8"/>
<name>A0A4Y2VIX8_ARAVE</name>
<comment type="caution">
    <text evidence="1">The sequence shown here is derived from an EMBL/GenBank/DDBJ whole genome shotgun (WGS) entry which is preliminary data.</text>
</comment>
<organism evidence="1 2">
    <name type="scientific">Araneus ventricosus</name>
    <name type="common">Orbweaver spider</name>
    <name type="synonym">Epeira ventricosa</name>
    <dbReference type="NCBI Taxonomy" id="182803"/>
    <lineage>
        <taxon>Eukaryota</taxon>
        <taxon>Metazoa</taxon>
        <taxon>Ecdysozoa</taxon>
        <taxon>Arthropoda</taxon>
        <taxon>Chelicerata</taxon>
        <taxon>Arachnida</taxon>
        <taxon>Araneae</taxon>
        <taxon>Araneomorphae</taxon>
        <taxon>Entelegynae</taxon>
        <taxon>Araneoidea</taxon>
        <taxon>Araneidae</taxon>
        <taxon>Araneus</taxon>
    </lineage>
</organism>
<dbReference type="Proteomes" id="UP000499080">
    <property type="component" value="Unassembled WGS sequence"/>
</dbReference>
<proteinExistence type="predicted"/>
<evidence type="ECO:0000313" key="2">
    <source>
        <dbReference type="Proteomes" id="UP000499080"/>
    </source>
</evidence>